<reference evidence="2" key="1">
    <citation type="submission" date="2020-09" db="EMBL/GenBank/DDBJ databases">
        <title>Streptomyces canutascabiei sp. nov., which causes potato common scab and is distributed across the world.</title>
        <authorList>
            <person name="Nguyen H.P."/>
            <person name="Weisberg A.J."/>
            <person name="Chang J.H."/>
            <person name="Clarke C.R."/>
        </authorList>
    </citation>
    <scope>NUCLEOTIDE SEQUENCE</scope>
    <source>
        <strain evidence="2">ID-01-6.2a</strain>
    </source>
</reference>
<dbReference type="EMBL" id="JACYXT010000040">
    <property type="protein sequence ID" value="MBD9730143.1"/>
    <property type="molecule type" value="Genomic_DNA"/>
</dbReference>
<protein>
    <submittedName>
        <fullName evidence="2">NUDIX domain-containing protein</fullName>
    </submittedName>
</protein>
<organism evidence="2 3">
    <name type="scientific">Streptomyces caniscabiei</name>
    <dbReference type="NCBI Taxonomy" id="2746961"/>
    <lineage>
        <taxon>Bacteria</taxon>
        <taxon>Bacillati</taxon>
        <taxon>Actinomycetota</taxon>
        <taxon>Actinomycetes</taxon>
        <taxon>Kitasatosporales</taxon>
        <taxon>Streptomycetaceae</taxon>
        <taxon>Streptomyces</taxon>
    </lineage>
</organism>
<accession>A0A927LE62</accession>
<dbReference type="Pfam" id="PF00293">
    <property type="entry name" value="NUDIX"/>
    <property type="match status" value="1"/>
</dbReference>
<gene>
    <name evidence="2" type="ORF">IHE70_44730</name>
</gene>
<dbReference type="AlphaFoldDB" id="A0A927LE62"/>
<evidence type="ECO:0000313" key="3">
    <source>
        <dbReference type="Proteomes" id="UP000661025"/>
    </source>
</evidence>
<sequence length="116" mass="12729">MIEHDAKFLLVRTATRDLDTPPAWDLPVGPVLPGETVVDGLHRILAQALGYSNTKITAFLGIVDADNGTRAFVFSTTVGVCWPSGIPHRWIDNITISDLVPEINHVLRAYYALDFG</sequence>
<evidence type="ECO:0000313" key="2">
    <source>
        <dbReference type="EMBL" id="MBD9730143.1"/>
    </source>
</evidence>
<dbReference type="Proteomes" id="UP000661025">
    <property type="component" value="Unassembled WGS sequence"/>
</dbReference>
<evidence type="ECO:0000259" key="1">
    <source>
        <dbReference type="Pfam" id="PF00293"/>
    </source>
</evidence>
<feature type="domain" description="Nudix hydrolase" evidence="1">
    <location>
        <begin position="6"/>
        <end position="67"/>
    </location>
</feature>
<dbReference type="SUPFAM" id="SSF55811">
    <property type="entry name" value="Nudix"/>
    <property type="match status" value="1"/>
</dbReference>
<dbReference type="InterPro" id="IPR015797">
    <property type="entry name" value="NUDIX_hydrolase-like_dom_sf"/>
</dbReference>
<dbReference type="Gene3D" id="3.90.79.10">
    <property type="entry name" value="Nucleoside Triphosphate Pyrophosphohydrolase"/>
    <property type="match status" value="1"/>
</dbReference>
<dbReference type="InterPro" id="IPR000086">
    <property type="entry name" value="NUDIX_hydrolase_dom"/>
</dbReference>
<name>A0A927LE62_9ACTN</name>
<proteinExistence type="predicted"/>
<comment type="caution">
    <text evidence="2">The sequence shown here is derived from an EMBL/GenBank/DDBJ whole genome shotgun (WGS) entry which is preliminary data.</text>
</comment>